<reference evidence="3 4" key="1">
    <citation type="submission" date="2019-08" db="EMBL/GenBank/DDBJ databases">
        <title>In-depth cultivation of the pig gut microbiome towards novel bacterial diversity and tailored functional studies.</title>
        <authorList>
            <person name="Wylensek D."/>
            <person name="Hitch T.C.A."/>
            <person name="Clavel T."/>
        </authorList>
    </citation>
    <scope>NUCLEOTIDE SEQUENCE [LARGE SCALE GENOMIC DNA]</scope>
    <source>
        <strain evidence="3 4">68-1-5</strain>
    </source>
</reference>
<name>A0A6N7V1F0_9FIRM</name>
<evidence type="ECO:0000256" key="1">
    <source>
        <dbReference type="ARBA" id="ARBA00007847"/>
    </source>
</evidence>
<keyword evidence="2" id="KW-0413">Isomerase</keyword>
<dbReference type="PANTHER" id="PTHR21198">
    <property type="entry name" value="GLUTAMATE RACEMASE"/>
    <property type="match status" value="1"/>
</dbReference>
<accession>A0A6N7V1F0</accession>
<evidence type="ECO:0000313" key="3">
    <source>
        <dbReference type="EMBL" id="MSR94405.1"/>
    </source>
</evidence>
<dbReference type="PANTHER" id="PTHR21198:SF7">
    <property type="entry name" value="ASPARTATE-GLUTAMATE RACEMASE FAMILY"/>
    <property type="match status" value="1"/>
</dbReference>
<evidence type="ECO:0000256" key="2">
    <source>
        <dbReference type="ARBA" id="ARBA00023235"/>
    </source>
</evidence>
<dbReference type="NCBIfam" id="TIGR00035">
    <property type="entry name" value="asp_race"/>
    <property type="match status" value="1"/>
</dbReference>
<dbReference type="Gene3D" id="3.40.50.1860">
    <property type="match status" value="2"/>
</dbReference>
<dbReference type="SUPFAM" id="SSF53681">
    <property type="entry name" value="Aspartate/glutamate racemase"/>
    <property type="match status" value="2"/>
</dbReference>
<dbReference type="InterPro" id="IPR004380">
    <property type="entry name" value="Asp_race"/>
</dbReference>
<keyword evidence="4" id="KW-1185">Reference proteome</keyword>
<organism evidence="3 4">
    <name type="scientific">Suipraeoptans intestinalis</name>
    <dbReference type="NCBI Taxonomy" id="2606628"/>
    <lineage>
        <taxon>Bacteria</taxon>
        <taxon>Bacillati</taxon>
        <taxon>Bacillota</taxon>
        <taxon>Clostridia</taxon>
        <taxon>Lachnospirales</taxon>
        <taxon>Lachnospiraceae</taxon>
        <taxon>Suipraeoptans</taxon>
    </lineage>
</organism>
<dbReference type="InterPro" id="IPR018187">
    <property type="entry name" value="Asp/Glu_racemase_AS_1"/>
</dbReference>
<dbReference type="PROSITE" id="PS00923">
    <property type="entry name" value="ASP_GLU_RACEMASE_1"/>
    <property type="match status" value="1"/>
</dbReference>
<protein>
    <submittedName>
        <fullName evidence="3">Aspartate/glutamate racemase family protein</fullName>
    </submittedName>
</protein>
<comment type="caution">
    <text evidence="3">The sequence shown here is derived from an EMBL/GenBank/DDBJ whole genome shotgun (WGS) entry which is preliminary data.</text>
</comment>
<sequence>MRKKLGIIGGMGPEATSFFYQEIIAHTVAERDQDHLDMVILNHSSMPDRTKAILSGDHKEILEALIKDARDLEYMGAAHIAVPCNTSHYFLDQVQKEVGIPILHMVRKSAEYAAKEMMPGGKVGILGTEGTIQSGIYHRECRMAGIEPVTVPEDLQAGITSLIYEDVKGGRTPDGRKLENALSYLREKGCEKVILACTELSVFQKKEGTSQVCLDAMDVLVREAILASGAEYR</sequence>
<proteinExistence type="inferred from homology"/>
<dbReference type="Proteomes" id="UP000434409">
    <property type="component" value="Unassembled WGS sequence"/>
</dbReference>
<dbReference type="Pfam" id="PF01177">
    <property type="entry name" value="Asp_Glu_race"/>
    <property type="match status" value="1"/>
</dbReference>
<dbReference type="RefSeq" id="WP_154478049.1">
    <property type="nucleotide sequence ID" value="NZ_VULY01000018.1"/>
</dbReference>
<evidence type="ECO:0000313" key="4">
    <source>
        <dbReference type="Proteomes" id="UP000434409"/>
    </source>
</evidence>
<dbReference type="InterPro" id="IPR001920">
    <property type="entry name" value="Asp/Glu_race"/>
</dbReference>
<dbReference type="EMBL" id="VULY01000018">
    <property type="protein sequence ID" value="MSR94405.1"/>
    <property type="molecule type" value="Genomic_DNA"/>
</dbReference>
<dbReference type="AlphaFoldDB" id="A0A6N7V1F0"/>
<dbReference type="InterPro" id="IPR015942">
    <property type="entry name" value="Asp/Glu/hydantoin_racemase"/>
</dbReference>
<gene>
    <name evidence="3" type="ORF">FYJ34_09090</name>
</gene>
<dbReference type="GO" id="GO:0047661">
    <property type="term" value="F:amino-acid racemase activity"/>
    <property type="evidence" value="ECO:0007669"/>
    <property type="project" value="InterPro"/>
</dbReference>
<comment type="similarity">
    <text evidence="1">Belongs to the aspartate/glutamate racemases family.</text>
</comment>